<evidence type="ECO:0000259" key="1">
    <source>
        <dbReference type="SMART" id="SM00507"/>
    </source>
</evidence>
<protein>
    <submittedName>
        <fullName evidence="2">HNH endonuclease</fullName>
    </submittedName>
</protein>
<name>A0A5N5VWN5_STRMB</name>
<dbReference type="EMBL" id="VOKX01000144">
    <property type="protein sequence ID" value="KAB7832671.1"/>
    <property type="molecule type" value="Genomic_DNA"/>
</dbReference>
<dbReference type="AlphaFoldDB" id="A0A5N5VWN5"/>
<feature type="domain" description="HNH nuclease" evidence="1">
    <location>
        <begin position="37"/>
        <end position="85"/>
    </location>
</feature>
<accession>A0A5N5VWN5</accession>
<comment type="caution">
    <text evidence="2">The sequence shown here is derived from an EMBL/GenBank/DDBJ whole genome shotgun (WGS) entry which is preliminary data.</text>
</comment>
<gene>
    <name evidence="2" type="ORF">FRZ00_34675</name>
</gene>
<dbReference type="Proteomes" id="UP000327000">
    <property type="component" value="Unassembled WGS sequence"/>
</dbReference>
<proteinExistence type="predicted"/>
<keyword evidence="2" id="KW-0255">Endonuclease</keyword>
<dbReference type="InterPro" id="IPR003615">
    <property type="entry name" value="HNH_nuc"/>
</dbReference>
<dbReference type="Gene3D" id="1.10.30.50">
    <property type="match status" value="1"/>
</dbReference>
<keyword evidence="3" id="KW-1185">Reference proteome</keyword>
<reference evidence="2 3" key="1">
    <citation type="journal article" date="2019" name="Microb. Cell Fact.">
        <title>Exploring novel herbicidin analogues by transcriptional regulator overexpression and MS/MS molecular networking.</title>
        <authorList>
            <person name="Shi Y."/>
            <person name="Gu R."/>
            <person name="Li Y."/>
            <person name="Wang X."/>
            <person name="Ren W."/>
            <person name="Li X."/>
            <person name="Wang L."/>
            <person name="Xie Y."/>
            <person name="Hong B."/>
        </authorList>
    </citation>
    <scope>NUCLEOTIDE SEQUENCE [LARGE SCALE GENOMIC DNA]</scope>
    <source>
        <strain evidence="2 3">US-43</strain>
    </source>
</reference>
<keyword evidence="2" id="KW-0378">Hydrolase</keyword>
<evidence type="ECO:0000313" key="3">
    <source>
        <dbReference type="Proteomes" id="UP000327000"/>
    </source>
</evidence>
<dbReference type="SMART" id="SM00507">
    <property type="entry name" value="HNHc"/>
    <property type="match status" value="1"/>
</dbReference>
<sequence length="200" mass="22402">MSVPSKWKIAQHWNESPRREDFAPHLLLDEPCCFACGWFSERWERATAQASWQRANLERAHIIPSSLGGSDDASNLLLLCKPCHQESPDWVDPAQMARWIATREERPSRELETFLAWFAAAEKAPEFKDALASVVAEEGAAERVSELLQDLLGRAGTHFGVGFSQGTRVAVLQAAADEINRRAQQTGWEADESRSVDIQD</sequence>
<organism evidence="2 3">
    <name type="scientific">Streptomyces mobaraensis</name>
    <name type="common">Streptoverticillium mobaraense</name>
    <dbReference type="NCBI Taxonomy" id="35621"/>
    <lineage>
        <taxon>Bacteria</taxon>
        <taxon>Bacillati</taxon>
        <taxon>Actinomycetota</taxon>
        <taxon>Actinomycetes</taxon>
        <taxon>Kitasatosporales</taxon>
        <taxon>Streptomycetaceae</taxon>
        <taxon>Streptomyces</taxon>
    </lineage>
</organism>
<dbReference type="Pfam" id="PF14279">
    <property type="entry name" value="HNH_5"/>
    <property type="match status" value="1"/>
</dbReference>
<dbReference type="OrthoDB" id="9802901at2"/>
<dbReference type="GO" id="GO:0004519">
    <property type="term" value="F:endonuclease activity"/>
    <property type="evidence" value="ECO:0007669"/>
    <property type="project" value="UniProtKB-KW"/>
</dbReference>
<dbReference type="InterPro" id="IPR029471">
    <property type="entry name" value="HNH_5"/>
</dbReference>
<evidence type="ECO:0000313" key="2">
    <source>
        <dbReference type="EMBL" id="KAB7832671.1"/>
    </source>
</evidence>
<dbReference type="CDD" id="cd00085">
    <property type="entry name" value="HNHc"/>
    <property type="match status" value="1"/>
</dbReference>
<keyword evidence="2" id="KW-0540">Nuclease</keyword>